<sequence>MNFILIVGPQAVGKMTVGQRLAEKTNYKLFHNHVSIDFVSPYFDYGSPSGKRLVNLIRHEMFEEVAGSDMEGFIFTFVWAFDLQSDWDYVEQVSKQFESRGGTVYLVELEADVGERIKRNTSENRLIHKPTKRNVQKSQHDLVQSHETYRLNSLPGEISAKHYFRINNTNLNPDKAADMIIKHFGWQKSPPAYS</sequence>
<proteinExistence type="predicted"/>
<dbReference type="RefSeq" id="WP_068682525.1">
    <property type="nucleotide sequence ID" value="NZ_LYPA01000051.1"/>
</dbReference>
<dbReference type="EMBL" id="LYPA01000051">
    <property type="protein sequence ID" value="OBR65895.1"/>
    <property type="molecule type" value="Genomic_DNA"/>
</dbReference>
<dbReference type="OrthoDB" id="193997at2"/>
<dbReference type="Gene3D" id="3.40.50.300">
    <property type="entry name" value="P-loop containing nucleotide triphosphate hydrolases"/>
    <property type="match status" value="1"/>
</dbReference>
<keyword evidence="1" id="KW-0808">Transferase</keyword>
<accession>A0A1A5YKI5</accession>
<evidence type="ECO:0000313" key="2">
    <source>
        <dbReference type="Proteomes" id="UP000092024"/>
    </source>
</evidence>
<dbReference type="GO" id="GO:0016301">
    <property type="term" value="F:kinase activity"/>
    <property type="evidence" value="ECO:0007669"/>
    <property type="project" value="UniProtKB-KW"/>
</dbReference>
<reference evidence="1 2" key="1">
    <citation type="submission" date="2016-05" db="EMBL/GenBank/DDBJ databases">
        <title>Paenibacillus oryzae. sp. nov., isolated from the rice root.</title>
        <authorList>
            <person name="Zhang J."/>
            <person name="Zhang X."/>
        </authorList>
    </citation>
    <scope>NUCLEOTIDE SEQUENCE [LARGE SCALE GENOMIC DNA]</scope>
    <source>
        <strain evidence="1 2">1DrF-4</strain>
    </source>
</reference>
<dbReference type="STRING" id="1844972.A7K91_18145"/>
<dbReference type="AlphaFoldDB" id="A0A1A5YKI5"/>
<protein>
    <submittedName>
        <fullName evidence="1">Shikimate kinase</fullName>
    </submittedName>
</protein>
<keyword evidence="2" id="KW-1185">Reference proteome</keyword>
<dbReference type="InterPro" id="IPR027417">
    <property type="entry name" value="P-loop_NTPase"/>
</dbReference>
<comment type="caution">
    <text evidence="1">The sequence shown here is derived from an EMBL/GenBank/DDBJ whole genome shotgun (WGS) entry which is preliminary data.</text>
</comment>
<dbReference type="Proteomes" id="UP000092024">
    <property type="component" value="Unassembled WGS sequence"/>
</dbReference>
<evidence type="ECO:0000313" key="1">
    <source>
        <dbReference type="EMBL" id="OBR65895.1"/>
    </source>
</evidence>
<name>A0A1A5YKI5_9BACL</name>
<keyword evidence="1" id="KW-0418">Kinase</keyword>
<gene>
    <name evidence="1" type="ORF">A7K91_18145</name>
</gene>
<organism evidence="1 2">
    <name type="scientific">Paenibacillus oryzae</name>
    <dbReference type="NCBI Taxonomy" id="1844972"/>
    <lineage>
        <taxon>Bacteria</taxon>
        <taxon>Bacillati</taxon>
        <taxon>Bacillota</taxon>
        <taxon>Bacilli</taxon>
        <taxon>Bacillales</taxon>
        <taxon>Paenibacillaceae</taxon>
        <taxon>Paenibacillus</taxon>
    </lineage>
</organism>
<dbReference type="SUPFAM" id="SSF52540">
    <property type="entry name" value="P-loop containing nucleoside triphosphate hydrolases"/>
    <property type="match status" value="1"/>
</dbReference>